<keyword evidence="2" id="KW-1185">Reference proteome</keyword>
<gene>
    <name evidence="1" type="ORF">PLEPLA_LOCUS35854</name>
</gene>
<sequence length="141" mass="15694">MVQEEPFCNTGPNTDEMFLIPLDDEKSPLWPRAHINTLLTGADNMEAMGRSEGGRGRPGVCNRSLNNQNQLFLGLTDVKYMSDVTLHSSAFSSTLRGQTTALRRIPRINTPLPKEWQPDKRGLCGQLQVKSTLTYDSAIIC</sequence>
<evidence type="ECO:0000313" key="2">
    <source>
        <dbReference type="Proteomes" id="UP001153269"/>
    </source>
</evidence>
<dbReference type="Proteomes" id="UP001153269">
    <property type="component" value="Unassembled WGS sequence"/>
</dbReference>
<evidence type="ECO:0000313" key="1">
    <source>
        <dbReference type="EMBL" id="CAB1448195.1"/>
    </source>
</evidence>
<protein>
    <submittedName>
        <fullName evidence="1">Uncharacterized protein</fullName>
    </submittedName>
</protein>
<comment type="caution">
    <text evidence="1">The sequence shown here is derived from an EMBL/GenBank/DDBJ whole genome shotgun (WGS) entry which is preliminary data.</text>
</comment>
<proteinExistence type="predicted"/>
<accession>A0A9N7VEW7</accession>
<dbReference type="AlphaFoldDB" id="A0A9N7VEW7"/>
<dbReference type="EMBL" id="CADEAL010003969">
    <property type="protein sequence ID" value="CAB1448195.1"/>
    <property type="molecule type" value="Genomic_DNA"/>
</dbReference>
<organism evidence="1 2">
    <name type="scientific">Pleuronectes platessa</name>
    <name type="common">European plaice</name>
    <dbReference type="NCBI Taxonomy" id="8262"/>
    <lineage>
        <taxon>Eukaryota</taxon>
        <taxon>Metazoa</taxon>
        <taxon>Chordata</taxon>
        <taxon>Craniata</taxon>
        <taxon>Vertebrata</taxon>
        <taxon>Euteleostomi</taxon>
        <taxon>Actinopterygii</taxon>
        <taxon>Neopterygii</taxon>
        <taxon>Teleostei</taxon>
        <taxon>Neoteleostei</taxon>
        <taxon>Acanthomorphata</taxon>
        <taxon>Carangaria</taxon>
        <taxon>Pleuronectiformes</taxon>
        <taxon>Pleuronectoidei</taxon>
        <taxon>Pleuronectidae</taxon>
        <taxon>Pleuronectes</taxon>
    </lineage>
</organism>
<name>A0A9N7VEW7_PLEPL</name>
<reference evidence="1" key="1">
    <citation type="submission" date="2020-03" db="EMBL/GenBank/DDBJ databases">
        <authorList>
            <person name="Weist P."/>
        </authorList>
    </citation>
    <scope>NUCLEOTIDE SEQUENCE</scope>
</reference>